<organism evidence="4 6">
    <name type="scientific">Streptomyces nigrescens</name>
    <dbReference type="NCBI Taxonomy" id="1920"/>
    <lineage>
        <taxon>Bacteria</taxon>
        <taxon>Bacillati</taxon>
        <taxon>Actinomycetota</taxon>
        <taxon>Actinomycetes</taxon>
        <taxon>Kitasatosporales</taxon>
        <taxon>Streptomycetaceae</taxon>
        <taxon>Streptomyces</taxon>
    </lineage>
</organism>
<dbReference type="SUPFAM" id="SSF55781">
    <property type="entry name" value="GAF domain-like"/>
    <property type="match status" value="1"/>
</dbReference>
<dbReference type="Proteomes" id="UP001210609">
    <property type="component" value="Chromosome"/>
</dbReference>
<sequence length="818" mass="86576">MAIISVGGMVTGWSEGARKLLGYRPPEIVGHPVSDLLINGEHPEVAGPCLLDAREWSGTAAVRHRDGHRVDLPLRLHPTFRDDGTTQAFVVTATAGAGEAESDRRMVEWAFAQSSVALSTYSTTSRSWQWNAVAHGGEQPSPAGRMTGRPADGDGAQTAAGQAGAVESGQGQAAEAGTWPYSDLLGGDHSDEGFLRCVRRVAEEAKPSRYEHLAPATPSAHRRAWTIEMWPVRSPDTGRVAGVGAAAFDSTEQVAARQRLALLNEAGSRIGTTLNVRRTVQELAHLAVPRFADSVSVDLLDSVTRGKEPPPGPADAAVVLRRVAHRTADGVPEADTEIGEADTYPPRSPPARALTSGRTVLCGTDDPDFTRWVAAGVGGSGTAAEHAFHSIMATPLRARGLTLGVVVFARAEGSNPYEQDDLLLAEELASRAAGSVDNAGRFSRERANALTFQRSLLPRHFPKQAAVEVAHRYLPIGRGAEVGGDWFDVVPLSGTRVALVVGDVVGHGIHASAAMGRLRTAVRTLAGVDLPPDELLTHLDELVTHLTSDSDVRNEPDPGQIGATCLYAVYDPVSRICTMASAGHVPPVVLFPDGTAQVVPLTPGPILGVGGLPFEPTELELPEGSLLSLYTDGLIEARGHDLGVGLERLCGALASAEPSLDVTCDIILRALLPESPADDVALLLARTRALHTDQVAAWSLPSDPAIVADARAQASRQLATWGLTDAASITELVVSELVTNAIRYGDAPIGLRLIRDRTLICEVSDASSTSPHLRRARTYDEGGRGLQMVTQLTQGWGTRQTPTGKTIWAEQRLPADGP</sequence>
<dbReference type="SUPFAM" id="SSF55785">
    <property type="entry name" value="PYP-like sensor domain (PAS domain)"/>
    <property type="match status" value="1"/>
</dbReference>
<dbReference type="CDD" id="cd00130">
    <property type="entry name" value="PAS"/>
    <property type="match status" value="1"/>
</dbReference>
<dbReference type="Proteomes" id="UP000429552">
    <property type="component" value="Unassembled WGS sequence"/>
</dbReference>
<reference evidence="4 6" key="1">
    <citation type="submission" date="2019-12" db="EMBL/GenBank/DDBJ databases">
        <title>Whole genome shotgun sequence of Streptomyces libani subsp. libani NBRC 13452.</title>
        <authorList>
            <person name="Ichikawa N."/>
            <person name="Kimura A."/>
            <person name="Kitahashi Y."/>
            <person name="Komaki H."/>
            <person name="Tamura T."/>
        </authorList>
    </citation>
    <scope>NUCLEOTIDE SEQUENCE [LARGE SCALE GENOMIC DNA]</scope>
    <source>
        <strain evidence="4 6">NBRC 13452</strain>
    </source>
</reference>
<protein>
    <submittedName>
        <fullName evidence="5">SpoIIE family protein phosphatase</fullName>
    </submittedName>
</protein>
<keyword evidence="1" id="KW-0378">Hydrolase</keyword>
<dbReference type="InterPro" id="IPR003594">
    <property type="entry name" value="HATPase_dom"/>
</dbReference>
<dbReference type="PANTHER" id="PTHR43156">
    <property type="entry name" value="STAGE II SPORULATION PROTEIN E-RELATED"/>
    <property type="match status" value="1"/>
</dbReference>
<evidence type="ECO:0000313" key="7">
    <source>
        <dbReference type="Proteomes" id="UP001210609"/>
    </source>
</evidence>
<evidence type="ECO:0000256" key="2">
    <source>
        <dbReference type="SAM" id="MobiDB-lite"/>
    </source>
</evidence>
<dbReference type="FunFam" id="3.60.40.10:FF:000031">
    <property type="entry name" value="PAS sensor protein"/>
    <property type="match status" value="1"/>
</dbReference>
<feature type="region of interest" description="Disordered" evidence="2">
    <location>
        <begin position="329"/>
        <end position="358"/>
    </location>
</feature>
<name>A0A640TW51_STRNI</name>
<dbReference type="Gene3D" id="3.30.565.10">
    <property type="entry name" value="Histidine kinase-like ATPase, C-terminal domain"/>
    <property type="match status" value="1"/>
</dbReference>
<dbReference type="InterPro" id="IPR036457">
    <property type="entry name" value="PPM-type-like_dom_sf"/>
</dbReference>
<evidence type="ECO:0000313" key="6">
    <source>
        <dbReference type="Proteomes" id="UP000429552"/>
    </source>
</evidence>
<dbReference type="GO" id="GO:0016791">
    <property type="term" value="F:phosphatase activity"/>
    <property type="evidence" value="ECO:0007669"/>
    <property type="project" value="TreeGrafter"/>
</dbReference>
<keyword evidence="7" id="KW-1185">Reference proteome</keyword>
<dbReference type="AlphaFoldDB" id="A0A640TW51"/>
<dbReference type="Pfam" id="PF13581">
    <property type="entry name" value="HATPase_c_2"/>
    <property type="match status" value="1"/>
</dbReference>
<dbReference type="RefSeq" id="WP_159492045.1">
    <property type="nucleotide sequence ID" value="NZ_BLIP01000003.1"/>
</dbReference>
<dbReference type="InterPro" id="IPR035965">
    <property type="entry name" value="PAS-like_dom_sf"/>
</dbReference>
<dbReference type="Pfam" id="PF01590">
    <property type="entry name" value="GAF"/>
    <property type="match status" value="1"/>
</dbReference>
<evidence type="ECO:0000313" key="5">
    <source>
        <dbReference type="EMBL" id="WAU01457.1"/>
    </source>
</evidence>
<evidence type="ECO:0000313" key="4">
    <source>
        <dbReference type="EMBL" id="GFE27400.1"/>
    </source>
</evidence>
<feature type="region of interest" description="Disordered" evidence="2">
    <location>
        <begin position="134"/>
        <end position="183"/>
    </location>
</feature>
<dbReference type="FunFam" id="3.30.565.10:FF:000028">
    <property type="entry name" value="PAS sensor protein"/>
    <property type="match status" value="1"/>
</dbReference>
<feature type="compositionally biased region" description="Low complexity" evidence="2">
    <location>
        <begin position="153"/>
        <end position="165"/>
    </location>
</feature>
<evidence type="ECO:0000259" key="3">
    <source>
        <dbReference type="PROSITE" id="PS50112"/>
    </source>
</evidence>
<proteinExistence type="predicted"/>
<gene>
    <name evidence="4" type="ORF">Sliba_78530</name>
    <name evidence="5" type="ORF">STRLI_007807</name>
</gene>
<dbReference type="Gene3D" id="3.60.40.10">
    <property type="entry name" value="PPM-type phosphatase domain"/>
    <property type="match status" value="1"/>
</dbReference>
<dbReference type="InterPro" id="IPR036890">
    <property type="entry name" value="HATPase_C_sf"/>
</dbReference>
<dbReference type="EMBL" id="BLIP01000003">
    <property type="protein sequence ID" value="GFE27400.1"/>
    <property type="molecule type" value="Genomic_DNA"/>
</dbReference>
<evidence type="ECO:0000256" key="1">
    <source>
        <dbReference type="ARBA" id="ARBA00022801"/>
    </source>
</evidence>
<dbReference type="SUPFAM" id="SSF81606">
    <property type="entry name" value="PP2C-like"/>
    <property type="match status" value="1"/>
</dbReference>
<dbReference type="CDD" id="cd16936">
    <property type="entry name" value="HATPase_RsbW-like"/>
    <property type="match status" value="1"/>
</dbReference>
<dbReference type="Gene3D" id="3.30.450.20">
    <property type="entry name" value="PAS domain"/>
    <property type="match status" value="2"/>
</dbReference>
<dbReference type="PROSITE" id="PS50112">
    <property type="entry name" value="PAS"/>
    <property type="match status" value="1"/>
</dbReference>
<accession>A0A640TW51</accession>
<dbReference type="InterPro" id="IPR052016">
    <property type="entry name" value="Bact_Sigma-Reg"/>
</dbReference>
<dbReference type="FunFam" id="3.30.450.40:FF:000035">
    <property type="entry name" value="PAS sensor protein"/>
    <property type="match status" value="1"/>
</dbReference>
<dbReference type="InterPro" id="IPR003018">
    <property type="entry name" value="GAF"/>
</dbReference>
<dbReference type="PANTHER" id="PTHR43156:SF2">
    <property type="entry name" value="STAGE II SPORULATION PROTEIN E"/>
    <property type="match status" value="1"/>
</dbReference>
<feature type="domain" description="PAS" evidence="3">
    <location>
        <begin position="1"/>
        <end position="44"/>
    </location>
</feature>
<reference evidence="5 7" key="2">
    <citation type="submission" date="2022-12" db="EMBL/GenBank/DDBJ databases">
        <authorList>
            <person name="Ruckert C."/>
            <person name="Busche T."/>
            <person name="Kalinowski J."/>
            <person name="Wittmann C."/>
        </authorList>
    </citation>
    <scope>NUCLEOTIDE SEQUENCE [LARGE SCALE GENOMIC DNA]</scope>
    <source>
        <strain evidence="5 7">DSM 40555</strain>
    </source>
</reference>
<dbReference type="SMART" id="SM00331">
    <property type="entry name" value="PP2C_SIG"/>
    <property type="match status" value="1"/>
</dbReference>
<dbReference type="Gene3D" id="3.30.450.40">
    <property type="match status" value="1"/>
</dbReference>
<dbReference type="Pfam" id="PF07228">
    <property type="entry name" value="SpoIIE"/>
    <property type="match status" value="1"/>
</dbReference>
<dbReference type="InterPro" id="IPR029016">
    <property type="entry name" value="GAF-like_dom_sf"/>
</dbReference>
<dbReference type="InterPro" id="IPR001932">
    <property type="entry name" value="PPM-type_phosphatase-like_dom"/>
</dbReference>
<dbReference type="EMBL" id="CP114202">
    <property type="protein sequence ID" value="WAU01457.1"/>
    <property type="molecule type" value="Genomic_DNA"/>
</dbReference>
<dbReference type="InterPro" id="IPR000014">
    <property type="entry name" value="PAS"/>
</dbReference>